<comment type="function">
    <text evidence="7">Hydrolyzes fatty acids from S-acylated cysteine residues in proteins with a strong preference for palmitoylated G-alpha proteins over other acyl substrates. Mediates the deacylation of G-alpha proteins such as GPA1 in vivo, but has weak or no activity toward palmitoylated Ras proteins. Has weak lysophospholipase activity in vitro; however such activity may not exist in vivo.</text>
</comment>
<comment type="caution">
    <text evidence="11">The sequence shown here is derived from an EMBL/GenBank/DDBJ whole genome shotgun (WGS) entry which is preliminary data.</text>
</comment>
<evidence type="ECO:0000259" key="10">
    <source>
        <dbReference type="Pfam" id="PF02230"/>
    </source>
</evidence>
<name>A0A9P4IDT5_9PEZI</name>
<evidence type="ECO:0000313" key="11">
    <source>
        <dbReference type="EMBL" id="KAF2099996.1"/>
    </source>
</evidence>
<dbReference type="InterPro" id="IPR029058">
    <property type="entry name" value="AB_hydrolase_fold"/>
</dbReference>
<dbReference type="Pfam" id="PF02230">
    <property type="entry name" value="Abhydrolase_2"/>
    <property type="match status" value="1"/>
</dbReference>
<keyword evidence="4" id="KW-0719">Serine esterase</keyword>
<dbReference type="InterPro" id="IPR003140">
    <property type="entry name" value="PLipase/COase/thioEstase"/>
</dbReference>
<evidence type="ECO:0000313" key="12">
    <source>
        <dbReference type="Proteomes" id="UP000799772"/>
    </source>
</evidence>
<evidence type="ECO:0000256" key="2">
    <source>
        <dbReference type="ARBA" id="ARBA00012423"/>
    </source>
</evidence>
<accession>A0A9P4IDT5</accession>
<dbReference type="Proteomes" id="UP000799772">
    <property type="component" value="Unassembled WGS sequence"/>
</dbReference>
<evidence type="ECO:0000256" key="5">
    <source>
        <dbReference type="ARBA" id="ARBA00022801"/>
    </source>
</evidence>
<comment type="catalytic activity">
    <reaction evidence="9">
        <text>S-hexadecanoyl-L-cysteinyl-[protein] + H2O = L-cysteinyl-[protein] + hexadecanoate + H(+)</text>
        <dbReference type="Rhea" id="RHEA:19233"/>
        <dbReference type="Rhea" id="RHEA-COMP:10131"/>
        <dbReference type="Rhea" id="RHEA-COMP:11032"/>
        <dbReference type="ChEBI" id="CHEBI:7896"/>
        <dbReference type="ChEBI" id="CHEBI:15377"/>
        <dbReference type="ChEBI" id="CHEBI:15378"/>
        <dbReference type="ChEBI" id="CHEBI:29950"/>
        <dbReference type="ChEBI" id="CHEBI:74151"/>
        <dbReference type="EC" id="3.1.2.22"/>
    </reaction>
</comment>
<keyword evidence="6" id="KW-0443">Lipid metabolism</keyword>
<dbReference type="EC" id="3.1.2.22" evidence="2"/>
<evidence type="ECO:0000256" key="8">
    <source>
        <dbReference type="ARBA" id="ARBA00031195"/>
    </source>
</evidence>
<dbReference type="OrthoDB" id="2418081at2759"/>
<evidence type="ECO:0000256" key="3">
    <source>
        <dbReference type="ARBA" id="ARBA00014923"/>
    </source>
</evidence>
<reference evidence="11" key="1">
    <citation type="journal article" date="2020" name="Stud. Mycol.">
        <title>101 Dothideomycetes genomes: a test case for predicting lifestyles and emergence of pathogens.</title>
        <authorList>
            <person name="Haridas S."/>
            <person name="Albert R."/>
            <person name="Binder M."/>
            <person name="Bloem J."/>
            <person name="Labutti K."/>
            <person name="Salamov A."/>
            <person name="Andreopoulos B."/>
            <person name="Baker S."/>
            <person name="Barry K."/>
            <person name="Bills G."/>
            <person name="Bluhm B."/>
            <person name="Cannon C."/>
            <person name="Castanera R."/>
            <person name="Culley D."/>
            <person name="Daum C."/>
            <person name="Ezra D."/>
            <person name="Gonzalez J."/>
            <person name="Henrissat B."/>
            <person name="Kuo A."/>
            <person name="Liang C."/>
            <person name="Lipzen A."/>
            <person name="Lutzoni F."/>
            <person name="Magnuson J."/>
            <person name="Mondo S."/>
            <person name="Nolan M."/>
            <person name="Ohm R."/>
            <person name="Pangilinan J."/>
            <person name="Park H.-J."/>
            <person name="Ramirez L."/>
            <person name="Alfaro M."/>
            <person name="Sun H."/>
            <person name="Tritt A."/>
            <person name="Yoshinaga Y."/>
            <person name="Zwiers L.-H."/>
            <person name="Turgeon B."/>
            <person name="Goodwin S."/>
            <person name="Spatafora J."/>
            <person name="Crous P."/>
            <person name="Grigoriev I."/>
        </authorList>
    </citation>
    <scope>NUCLEOTIDE SEQUENCE</scope>
    <source>
        <strain evidence="11">CBS 133067</strain>
    </source>
</reference>
<dbReference type="AlphaFoldDB" id="A0A9P4IDT5"/>
<gene>
    <name evidence="11" type="ORF">NA57DRAFT_75498</name>
</gene>
<evidence type="ECO:0000256" key="6">
    <source>
        <dbReference type="ARBA" id="ARBA00022832"/>
    </source>
</evidence>
<dbReference type="GO" id="GO:0006631">
    <property type="term" value="P:fatty acid metabolic process"/>
    <property type="evidence" value="ECO:0007669"/>
    <property type="project" value="UniProtKB-KW"/>
</dbReference>
<dbReference type="PANTHER" id="PTHR10655:SF17">
    <property type="entry name" value="LYSOPHOSPHOLIPASE-LIKE PROTEIN 1"/>
    <property type="match status" value="1"/>
</dbReference>
<feature type="domain" description="Phospholipase/carboxylesterase/thioesterase" evidence="10">
    <location>
        <begin position="15"/>
        <end position="241"/>
    </location>
</feature>
<evidence type="ECO:0000256" key="7">
    <source>
        <dbReference type="ARBA" id="ARBA00029392"/>
    </source>
</evidence>
<sequence>MADEEGPVIKPATNPPSDPAKSAVFIFLHGLGDDGYGWADIADQFQAAHKLPHLKWIFPSAPENRDAMERAWFTPTGLSPVANSRPELDDPEDEDGLMRSLRSIEAMIDDVVAKGTPAERVILGGFSQGCAMTLLVGLMSKWTEKLGGLAGLSGFIPLAGKIKQLREENNLPGKVEKQVPMFIARGTKDMLIPKRYWRICMETLKDIGIDDTTIESHEYEGMAHSASGAELRDLCTWLEKTVPSIE</sequence>
<evidence type="ECO:0000256" key="9">
    <source>
        <dbReference type="ARBA" id="ARBA00047337"/>
    </source>
</evidence>
<dbReference type="EMBL" id="ML978125">
    <property type="protein sequence ID" value="KAF2099996.1"/>
    <property type="molecule type" value="Genomic_DNA"/>
</dbReference>
<dbReference type="Gene3D" id="3.40.50.1820">
    <property type="entry name" value="alpha/beta hydrolase"/>
    <property type="match status" value="1"/>
</dbReference>
<keyword evidence="5" id="KW-0378">Hydrolase</keyword>
<dbReference type="GO" id="GO:0005737">
    <property type="term" value="C:cytoplasm"/>
    <property type="evidence" value="ECO:0007669"/>
    <property type="project" value="TreeGrafter"/>
</dbReference>
<protein>
    <recommendedName>
        <fullName evidence="3">Acyl-protein thioesterase 1</fullName>
        <ecNumber evidence="2">3.1.2.22</ecNumber>
    </recommendedName>
    <alternativeName>
        <fullName evidence="8">Palmitoyl-protein hydrolase</fullName>
    </alternativeName>
</protein>
<evidence type="ECO:0000256" key="1">
    <source>
        <dbReference type="ARBA" id="ARBA00006499"/>
    </source>
</evidence>
<keyword evidence="6" id="KW-0276">Fatty acid metabolism</keyword>
<organism evidence="11 12">
    <name type="scientific">Rhizodiscina lignyota</name>
    <dbReference type="NCBI Taxonomy" id="1504668"/>
    <lineage>
        <taxon>Eukaryota</taxon>
        <taxon>Fungi</taxon>
        <taxon>Dikarya</taxon>
        <taxon>Ascomycota</taxon>
        <taxon>Pezizomycotina</taxon>
        <taxon>Dothideomycetes</taxon>
        <taxon>Pleosporomycetidae</taxon>
        <taxon>Aulographales</taxon>
        <taxon>Rhizodiscinaceae</taxon>
        <taxon>Rhizodiscina</taxon>
    </lineage>
</organism>
<dbReference type="InterPro" id="IPR050565">
    <property type="entry name" value="LYPA1-2/EST-like"/>
</dbReference>
<keyword evidence="12" id="KW-1185">Reference proteome</keyword>
<dbReference type="SUPFAM" id="SSF53474">
    <property type="entry name" value="alpha/beta-Hydrolases"/>
    <property type="match status" value="1"/>
</dbReference>
<dbReference type="PANTHER" id="PTHR10655">
    <property type="entry name" value="LYSOPHOSPHOLIPASE-RELATED"/>
    <property type="match status" value="1"/>
</dbReference>
<dbReference type="GO" id="GO:0008474">
    <property type="term" value="F:palmitoyl-(protein) hydrolase activity"/>
    <property type="evidence" value="ECO:0007669"/>
    <property type="project" value="UniProtKB-EC"/>
</dbReference>
<dbReference type="GO" id="GO:0052689">
    <property type="term" value="F:carboxylic ester hydrolase activity"/>
    <property type="evidence" value="ECO:0007669"/>
    <property type="project" value="UniProtKB-KW"/>
</dbReference>
<comment type="similarity">
    <text evidence="1">Belongs to the AB hydrolase superfamily. AB hydrolase 2 family.</text>
</comment>
<evidence type="ECO:0000256" key="4">
    <source>
        <dbReference type="ARBA" id="ARBA00022487"/>
    </source>
</evidence>
<proteinExistence type="inferred from homology"/>